<keyword evidence="2" id="KW-1185">Reference proteome</keyword>
<name>A0A0E0R7X4_ORYRU</name>
<evidence type="ECO:0000313" key="1">
    <source>
        <dbReference type="EnsemblPlants" id="ORUFI11G12870.1"/>
    </source>
</evidence>
<organism evidence="1 2">
    <name type="scientific">Oryza rufipogon</name>
    <name type="common">Brownbeard rice</name>
    <name type="synonym">Asian wild rice</name>
    <dbReference type="NCBI Taxonomy" id="4529"/>
    <lineage>
        <taxon>Eukaryota</taxon>
        <taxon>Viridiplantae</taxon>
        <taxon>Streptophyta</taxon>
        <taxon>Embryophyta</taxon>
        <taxon>Tracheophyta</taxon>
        <taxon>Spermatophyta</taxon>
        <taxon>Magnoliopsida</taxon>
        <taxon>Liliopsida</taxon>
        <taxon>Poales</taxon>
        <taxon>Poaceae</taxon>
        <taxon>BOP clade</taxon>
        <taxon>Oryzoideae</taxon>
        <taxon>Oryzeae</taxon>
        <taxon>Oryzinae</taxon>
        <taxon>Oryza</taxon>
    </lineage>
</organism>
<dbReference type="AlphaFoldDB" id="A0A0E0R7X4"/>
<evidence type="ECO:0000313" key="2">
    <source>
        <dbReference type="Proteomes" id="UP000008022"/>
    </source>
</evidence>
<reference evidence="1" key="2">
    <citation type="submission" date="2015-06" db="UniProtKB">
        <authorList>
            <consortium name="EnsemblPlants"/>
        </authorList>
    </citation>
    <scope>IDENTIFICATION</scope>
</reference>
<accession>A0A0E0R7X4</accession>
<reference evidence="2" key="1">
    <citation type="submission" date="2013-06" db="EMBL/GenBank/DDBJ databases">
        <authorList>
            <person name="Zhao Q."/>
        </authorList>
    </citation>
    <scope>NUCLEOTIDE SEQUENCE</scope>
    <source>
        <strain evidence="2">cv. W1943</strain>
    </source>
</reference>
<dbReference type="EnsemblPlants" id="ORUFI11G12870.1">
    <property type="protein sequence ID" value="ORUFI11G12870.1"/>
    <property type="gene ID" value="ORUFI11G12870"/>
</dbReference>
<protein>
    <submittedName>
        <fullName evidence="1">Uncharacterized protein</fullName>
    </submittedName>
</protein>
<dbReference type="Gramene" id="ORUFI11G12870.1">
    <property type="protein sequence ID" value="ORUFI11G12870.1"/>
    <property type="gene ID" value="ORUFI11G12870"/>
</dbReference>
<sequence length="85" mass="9723">MGQIEENPRQLIVLPNQVLEEHNLMDKDQQLTGKGQSIHPFILWKVCWKRLIICAKLEIMHTTLNSGPSALPYGSPFMNLIMPLL</sequence>
<proteinExistence type="predicted"/>
<dbReference type="Proteomes" id="UP000008022">
    <property type="component" value="Unassembled WGS sequence"/>
</dbReference>
<dbReference type="HOGENOM" id="CLU_2516600_0_0_1"/>